<dbReference type="AlphaFoldDB" id="A0A432Z2S0"/>
<dbReference type="Proteomes" id="UP000287022">
    <property type="component" value="Unassembled WGS sequence"/>
</dbReference>
<gene>
    <name evidence="3" type="ORF">CWI80_10275</name>
</gene>
<reference evidence="4" key="1">
    <citation type="journal article" date="2018" name="Front. Microbiol.">
        <title>Genome-Based Analysis Reveals the Taxonomy and Diversity of the Family Idiomarinaceae.</title>
        <authorList>
            <person name="Liu Y."/>
            <person name="Lai Q."/>
            <person name="Shao Z."/>
        </authorList>
    </citation>
    <scope>NUCLEOTIDE SEQUENCE [LARGE SCALE GENOMIC DNA]</scope>
    <source>
        <strain evidence="4">c121</strain>
    </source>
</reference>
<keyword evidence="3" id="KW-0131">Cell cycle</keyword>
<dbReference type="EMBL" id="PIQE01000003">
    <property type="protein sequence ID" value="RUO72175.1"/>
    <property type="molecule type" value="Genomic_DNA"/>
</dbReference>
<dbReference type="RefSeq" id="WP_026860601.1">
    <property type="nucleotide sequence ID" value="NZ_PIQE01000003.1"/>
</dbReference>
<dbReference type="SUPFAM" id="SSF52540">
    <property type="entry name" value="P-loop containing nucleoside triphosphate hydrolases"/>
    <property type="match status" value="1"/>
</dbReference>
<dbReference type="NCBIfam" id="NF040713">
    <property type="entry name" value="ZapE"/>
    <property type="match status" value="1"/>
</dbReference>
<dbReference type="GO" id="GO:0005737">
    <property type="term" value="C:cytoplasm"/>
    <property type="evidence" value="ECO:0007669"/>
    <property type="project" value="TreeGrafter"/>
</dbReference>
<evidence type="ECO:0000313" key="4">
    <source>
        <dbReference type="Proteomes" id="UP000287022"/>
    </source>
</evidence>
<dbReference type="GO" id="GO:0051301">
    <property type="term" value="P:cell division"/>
    <property type="evidence" value="ECO:0007669"/>
    <property type="project" value="UniProtKB-KW"/>
</dbReference>
<keyword evidence="1" id="KW-0547">Nucleotide-binding</keyword>
<keyword evidence="3" id="KW-0132">Cell division</keyword>
<keyword evidence="2" id="KW-0067">ATP-binding</keyword>
<dbReference type="InterPro" id="IPR027417">
    <property type="entry name" value="P-loop_NTPase"/>
</dbReference>
<sequence length="371" mass="41663">MTSNLTNLSPAAAYQHALSEGFHVDAAQQHAVDCLEQCFQALQRGDPKVPGVYLWGPVGRGKTWLMDVFCQSLSVPAKRQHFHHFMRWLHRRLFQLTGQEAPLQLLATELSESVRVLCLDEFFVNDIGDAVLLGGFMQHLFATGTVLVTTSNQPPDELYKDGFNRERLLPAIAAMNAQMQVVSVDGGQDHRLHPGKEQQRYWVQQPAALQQTFLQLTTDQQRSTTPFALAHIELPVVQRTAHTLWFRYADVCEQPLGAMDFVELCDAAQHIFLSEVPQLSAPATMPAVARGTEDGAAHVLAGDRTLPTLSRNDDGVRRFIALVDECYDRRIPLYIDAAVPLTELYTEGALAFPFRRTLSRLNEMQRARFGR</sequence>
<evidence type="ECO:0000313" key="3">
    <source>
        <dbReference type="EMBL" id="RUO72175.1"/>
    </source>
</evidence>
<protein>
    <submittedName>
        <fullName evidence="3">Cell division protein ZapE</fullName>
    </submittedName>
</protein>
<dbReference type="GO" id="GO:0005524">
    <property type="term" value="F:ATP binding"/>
    <property type="evidence" value="ECO:0007669"/>
    <property type="project" value="UniProtKB-KW"/>
</dbReference>
<dbReference type="GO" id="GO:0016887">
    <property type="term" value="F:ATP hydrolysis activity"/>
    <property type="evidence" value="ECO:0007669"/>
    <property type="project" value="InterPro"/>
</dbReference>
<comment type="caution">
    <text evidence="3">The sequence shown here is derived from an EMBL/GenBank/DDBJ whole genome shotgun (WGS) entry which is preliminary data.</text>
</comment>
<dbReference type="CDD" id="cd00267">
    <property type="entry name" value="ABC_ATPase"/>
    <property type="match status" value="1"/>
</dbReference>
<dbReference type="Pfam" id="PF03969">
    <property type="entry name" value="AFG1_ATPase"/>
    <property type="match status" value="2"/>
</dbReference>
<name>A0A432Z2S0_9GAMM</name>
<proteinExistence type="predicted"/>
<dbReference type="PANTHER" id="PTHR12169">
    <property type="entry name" value="ATPASE N2B"/>
    <property type="match status" value="1"/>
</dbReference>
<organism evidence="3 4">
    <name type="scientific">Pseudidiomarina sediminum</name>
    <dbReference type="NCBI Taxonomy" id="431675"/>
    <lineage>
        <taxon>Bacteria</taxon>
        <taxon>Pseudomonadati</taxon>
        <taxon>Pseudomonadota</taxon>
        <taxon>Gammaproteobacteria</taxon>
        <taxon>Alteromonadales</taxon>
        <taxon>Idiomarinaceae</taxon>
        <taxon>Pseudidiomarina</taxon>
    </lineage>
</organism>
<dbReference type="STRING" id="1122124.GCA_000423165_01865"/>
<dbReference type="GO" id="GO:0032153">
    <property type="term" value="C:cell division site"/>
    <property type="evidence" value="ECO:0007669"/>
    <property type="project" value="TreeGrafter"/>
</dbReference>
<accession>A0A432Z2S0</accession>
<dbReference type="InterPro" id="IPR005654">
    <property type="entry name" value="ATPase_AFG1-like"/>
</dbReference>
<evidence type="ECO:0000256" key="1">
    <source>
        <dbReference type="ARBA" id="ARBA00022741"/>
    </source>
</evidence>
<dbReference type="PANTHER" id="PTHR12169:SF6">
    <property type="entry name" value="AFG1-LIKE ATPASE"/>
    <property type="match status" value="1"/>
</dbReference>
<dbReference type="Gene3D" id="3.40.50.300">
    <property type="entry name" value="P-loop containing nucleotide triphosphate hydrolases"/>
    <property type="match status" value="1"/>
</dbReference>
<keyword evidence="4" id="KW-1185">Reference proteome</keyword>
<evidence type="ECO:0000256" key="2">
    <source>
        <dbReference type="ARBA" id="ARBA00022840"/>
    </source>
</evidence>